<reference evidence="1 2" key="1">
    <citation type="submission" date="2019-04" db="EMBL/GenBank/DDBJ databases">
        <authorList>
            <person name="Van Vliet M D."/>
        </authorList>
    </citation>
    <scope>NUCLEOTIDE SEQUENCE [LARGE SCALE GENOMIC DNA]</scope>
    <source>
        <strain evidence="1 2">F1</strain>
    </source>
</reference>
<gene>
    <name evidence="1" type="ORF">PDESU_03301</name>
</gene>
<dbReference type="AlphaFoldDB" id="A0A6C2U3X7"/>
<sequence length="226" mass="24421">MKTVYYNTTTGTLYDVDRGRELPRAQYPWIRYREKVDLTIICITGLDASGVPVVDTTLDASLAYEAAIDKDYSTTTTVMVKTLDANISITPSTGTIVVQLDANTEEFQAAVDTKKSISGTFELQGDDVDELVWSIDFPVVCKGTINAGSGDPDPIPAEDYYSKTETAALLASFKPTRVANFAALPASPTDLQPVRVTTLGYTIYWDESAAAWTTSDGAEVTAADES</sequence>
<dbReference type="Proteomes" id="UP000366872">
    <property type="component" value="Unassembled WGS sequence"/>
</dbReference>
<accession>A0A6C2U3X7</accession>
<evidence type="ECO:0000313" key="1">
    <source>
        <dbReference type="EMBL" id="VGO14732.1"/>
    </source>
</evidence>
<dbReference type="RefSeq" id="WP_136080366.1">
    <property type="nucleotide sequence ID" value="NZ_CAAHFG010000002.1"/>
</dbReference>
<name>A0A6C2U3X7_PONDE</name>
<organism evidence="1 2">
    <name type="scientific">Pontiella desulfatans</name>
    <dbReference type="NCBI Taxonomy" id="2750659"/>
    <lineage>
        <taxon>Bacteria</taxon>
        <taxon>Pseudomonadati</taxon>
        <taxon>Kiritimatiellota</taxon>
        <taxon>Kiritimatiellia</taxon>
        <taxon>Kiritimatiellales</taxon>
        <taxon>Pontiellaceae</taxon>
        <taxon>Pontiella</taxon>
    </lineage>
</organism>
<dbReference type="EMBL" id="CAAHFG010000002">
    <property type="protein sequence ID" value="VGO14732.1"/>
    <property type="molecule type" value="Genomic_DNA"/>
</dbReference>
<protein>
    <submittedName>
        <fullName evidence="1">Uncharacterized protein</fullName>
    </submittedName>
</protein>
<proteinExistence type="predicted"/>
<evidence type="ECO:0000313" key="2">
    <source>
        <dbReference type="Proteomes" id="UP000366872"/>
    </source>
</evidence>
<keyword evidence="2" id="KW-1185">Reference proteome</keyword>